<evidence type="ECO:0000256" key="4">
    <source>
        <dbReference type="ARBA" id="ARBA00023163"/>
    </source>
</evidence>
<keyword evidence="3" id="KW-0805">Transcription regulation</keyword>
<evidence type="ECO:0000256" key="2">
    <source>
        <dbReference type="ARBA" id="ARBA00016807"/>
    </source>
</evidence>
<sequence>MIYFRTKIRSKNFTSTEITIMGPRLTQFHRDRAWEKVVEAVNAVTPVVRGLAEIKKKIRDVKTWTKQKANAFKRESRKTGGGENDAVPFSAAEQRVISFISNDSIEGIEGGVDTFCKEVLNLPTTKYSQTPQVPVPIQQEMLRAPMTARDASPVPGPSTASHLHYLHLPCLHLQVKTRKGAGQLHPCLALLQQKFKKKIKEQKKSKSVRAYRRRRIRCCGNCCTSFKILSNSSCN</sequence>
<keyword evidence="8" id="KW-1185">Reference proteome</keyword>
<reference evidence="7 8" key="1">
    <citation type="submission" date="2017-03" db="EMBL/GenBank/DDBJ databases">
        <title>Genome of the blue death feigning beetle - Asbolus verrucosus.</title>
        <authorList>
            <person name="Rider S.D."/>
        </authorList>
    </citation>
    <scope>NUCLEOTIDE SEQUENCE [LARGE SCALE GENOMIC DNA]</scope>
    <source>
        <strain evidence="7">Butters</strain>
        <tissue evidence="7">Head and leg muscle</tissue>
    </source>
</reference>
<evidence type="ECO:0000256" key="1">
    <source>
        <dbReference type="ARBA" id="ARBA00011764"/>
    </source>
</evidence>
<dbReference type="Pfam" id="PF13873">
    <property type="entry name" value="Myb_DNA-bind_5"/>
    <property type="match status" value="1"/>
</dbReference>
<evidence type="ECO:0000313" key="8">
    <source>
        <dbReference type="Proteomes" id="UP000292052"/>
    </source>
</evidence>
<comment type="function">
    <text evidence="5">Involved in transvection phenomena (= synapsis-dependent gene expression), where the synaptic pairing of chromosomes carrying genes with which zeste interacts influences the expression of these genes. Zeste binds to DNA and stimulates transcription from a nearby promoter.</text>
</comment>
<dbReference type="PANTHER" id="PTHR23098:SF16">
    <property type="entry name" value="REGULATORY PROTEIN ZESTE"/>
    <property type="match status" value="1"/>
</dbReference>
<evidence type="ECO:0000256" key="5">
    <source>
        <dbReference type="ARBA" id="ARBA00025466"/>
    </source>
</evidence>
<dbReference type="Proteomes" id="UP000292052">
    <property type="component" value="Unassembled WGS sequence"/>
</dbReference>
<dbReference type="EMBL" id="QDEB01048063">
    <property type="protein sequence ID" value="RZC37913.1"/>
    <property type="molecule type" value="Genomic_DNA"/>
</dbReference>
<dbReference type="GO" id="GO:0005634">
    <property type="term" value="C:nucleus"/>
    <property type="evidence" value="ECO:0007669"/>
    <property type="project" value="TreeGrafter"/>
</dbReference>
<evidence type="ECO:0000313" key="7">
    <source>
        <dbReference type="EMBL" id="RZC37913.1"/>
    </source>
</evidence>
<organism evidence="7 8">
    <name type="scientific">Asbolus verrucosus</name>
    <name type="common">Desert ironclad beetle</name>
    <dbReference type="NCBI Taxonomy" id="1661398"/>
    <lineage>
        <taxon>Eukaryota</taxon>
        <taxon>Metazoa</taxon>
        <taxon>Ecdysozoa</taxon>
        <taxon>Arthropoda</taxon>
        <taxon>Hexapoda</taxon>
        <taxon>Insecta</taxon>
        <taxon>Pterygota</taxon>
        <taxon>Neoptera</taxon>
        <taxon>Endopterygota</taxon>
        <taxon>Coleoptera</taxon>
        <taxon>Polyphaga</taxon>
        <taxon>Cucujiformia</taxon>
        <taxon>Tenebrionidae</taxon>
        <taxon>Pimeliinae</taxon>
        <taxon>Asbolus</taxon>
    </lineage>
</organism>
<evidence type="ECO:0000256" key="3">
    <source>
        <dbReference type="ARBA" id="ARBA00023015"/>
    </source>
</evidence>
<evidence type="ECO:0000259" key="6">
    <source>
        <dbReference type="Pfam" id="PF13873"/>
    </source>
</evidence>
<dbReference type="InterPro" id="IPR028002">
    <property type="entry name" value="Myb_DNA-bind_5"/>
</dbReference>
<gene>
    <name evidence="7" type="ORF">BDFB_008856</name>
</gene>
<protein>
    <recommendedName>
        <fullName evidence="2">Regulatory protein zeste</fullName>
    </recommendedName>
</protein>
<comment type="caution">
    <text evidence="7">The sequence shown here is derived from an EMBL/GenBank/DDBJ whole genome shotgun (WGS) entry which is preliminary data.</text>
</comment>
<name>A0A482VZ76_ASBVE</name>
<dbReference type="AlphaFoldDB" id="A0A482VZ76"/>
<comment type="subunit">
    <text evidence="1">Self-associates forming complexes of several hundred monomers.</text>
</comment>
<dbReference type="OrthoDB" id="6748976at2759"/>
<proteinExistence type="predicted"/>
<dbReference type="PANTHER" id="PTHR23098">
    <property type="entry name" value="AGAP001331-PA-RELATED"/>
    <property type="match status" value="1"/>
</dbReference>
<accession>A0A482VZ76</accession>
<dbReference type="STRING" id="1661398.A0A482VZ76"/>
<keyword evidence="4" id="KW-0804">Transcription</keyword>
<feature type="domain" description="Myb/SANT-like DNA-binding" evidence="6">
    <location>
        <begin position="28"/>
        <end position="69"/>
    </location>
</feature>